<protein>
    <submittedName>
        <fullName evidence="4">EamA family transporter</fullName>
    </submittedName>
</protein>
<dbReference type="GO" id="GO:0016020">
    <property type="term" value="C:membrane"/>
    <property type="evidence" value="ECO:0007669"/>
    <property type="project" value="InterPro"/>
</dbReference>
<keyword evidence="2" id="KW-0472">Membrane</keyword>
<keyword evidence="2" id="KW-0812">Transmembrane</keyword>
<proteinExistence type="predicted"/>
<gene>
    <name evidence="4" type="ORF">GO499_19185</name>
</gene>
<feature type="transmembrane region" description="Helical" evidence="2">
    <location>
        <begin position="113"/>
        <end position="132"/>
    </location>
</feature>
<sequence length="324" mass="33441">MTDQAPLSPAPGPAQGSMSRMSEAVPPHAWFGVSAIFHYLGPAFAVLLFPAVGVLGVAWFRIATAALVFAPVTRPWRTFVAASGHERVLLLMLGACLAVMNTSFYLALDRLPIALVAAIEFVGTIGIAVWGLGTGRNYAALLLAIIGVALLIDVPSLVAAESGALTSDLLGLVWAVVNGALFVVYIVLGHRFSQGGASGGVERLGAAMAVAFVCVIPIGFVQAMEAFGAPILVLAGVGVGLCSSVIPYVCDQLAMARLPRASFALLLALLPATAAIIGVIVLRQVPGRLESIGVMLVMVGVAIHRPAQAEMGAARSRRRAATAE</sequence>
<organism evidence="4 5">
    <name type="scientific">Algicella marina</name>
    <dbReference type="NCBI Taxonomy" id="2683284"/>
    <lineage>
        <taxon>Bacteria</taxon>
        <taxon>Pseudomonadati</taxon>
        <taxon>Pseudomonadota</taxon>
        <taxon>Alphaproteobacteria</taxon>
        <taxon>Rhodobacterales</taxon>
        <taxon>Paracoccaceae</taxon>
        <taxon>Algicella</taxon>
    </lineage>
</organism>
<feature type="transmembrane region" description="Helical" evidence="2">
    <location>
        <begin position="172"/>
        <end position="192"/>
    </location>
</feature>
<evidence type="ECO:0000256" key="1">
    <source>
        <dbReference type="SAM" id="MobiDB-lite"/>
    </source>
</evidence>
<feature type="region of interest" description="Disordered" evidence="1">
    <location>
        <begin position="1"/>
        <end position="20"/>
    </location>
</feature>
<feature type="transmembrane region" description="Helical" evidence="2">
    <location>
        <begin position="88"/>
        <end position="107"/>
    </location>
</feature>
<evidence type="ECO:0000256" key="2">
    <source>
        <dbReference type="SAM" id="Phobius"/>
    </source>
</evidence>
<feature type="transmembrane region" description="Helical" evidence="2">
    <location>
        <begin position="139"/>
        <end position="160"/>
    </location>
</feature>
<evidence type="ECO:0000313" key="5">
    <source>
        <dbReference type="Proteomes" id="UP000464495"/>
    </source>
</evidence>
<evidence type="ECO:0000313" key="4">
    <source>
        <dbReference type="EMBL" id="QHQ37154.1"/>
    </source>
</evidence>
<feature type="transmembrane region" description="Helical" evidence="2">
    <location>
        <begin position="204"/>
        <end position="221"/>
    </location>
</feature>
<feature type="transmembrane region" description="Helical" evidence="2">
    <location>
        <begin position="227"/>
        <end position="249"/>
    </location>
</feature>
<feature type="transmembrane region" description="Helical" evidence="2">
    <location>
        <begin position="288"/>
        <end position="307"/>
    </location>
</feature>
<dbReference type="RefSeq" id="WP_161863695.1">
    <property type="nucleotide sequence ID" value="NZ_CP046620.1"/>
</dbReference>
<keyword evidence="2" id="KW-1133">Transmembrane helix</keyword>
<dbReference type="Pfam" id="PF00892">
    <property type="entry name" value="EamA"/>
    <property type="match status" value="1"/>
</dbReference>
<feature type="transmembrane region" description="Helical" evidence="2">
    <location>
        <begin position="29"/>
        <end position="52"/>
    </location>
</feature>
<dbReference type="KEGG" id="amaq:GO499_19185"/>
<dbReference type="SUPFAM" id="SSF103481">
    <property type="entry name" value="Multidrug resistance efflux transporter EmrE"/>
    <property type="match status" value="1"/>
</dbReference>
<accession>A0A6P1T2J9</accession>
<keyword evidence="5" id="KW-1185">Reference proteome</keyword>
<reference evidence="4 5" key="1">
    <citation type="submission" date="2019-12" db="EMBL/GenBank/DDBJ databases">
        <title>Complete genome sequence of Algicella marina strain 9Alg 56(T) isolated from the red alga Tichocarpus crinitus.</title>
        <authorList>
            <person name="Kim S.-G."/>
            <person name="Nedashkovskaya O.I."/>
        </authorList>
    </citation>
    <scope>NUCLEOTIDE SEQUENCE [LARGE SCALE GENOMIC DNA]</scope>
    <source>
        <strain evidence="4 5">9Alg 56</strain>
    </source>
</reference>
<name>A0A6P1T2J9_9RHOB</name>
<evidence type="ECO:0000259" key="3">
    <source>
        <dbReference type="Pfam" id="PF00892"/>
    </source>
</evidence>
<dbReference type="InterPro" id="IPR037185">
    <property type="entry name" value="EmrE-like"/>
</dbReference>
<dbReference type="AlphaFoldDB" id="A0A6P1T2J9"/>
<dbReference type="EMBL" id="CP046620">
    <property type="protein sequence ID" value="QHQ37154.1"/>
    <property type="molecule type" value="Genomic_DNA"/>
</dbReference>
<dbReference type="Proteomes" id="UP000464495">
    <property type="component" value="Chromosome"/>
</dbReference>
<dbReference type="InterPro" id="IPR000620">
    <property type="entry name" value="EamA_dom"/>
</dbReference>
<feature type="domain" description="EamA" evidence="3">
    <location>
        <begin position="170"/>
        <end position="303"/>
    </location>
</feature>
<feature type="transmembrane region" description="Helical" evidence="2">
    <location>
        <begin position="261"/>
        <end position="282"/>
    </location>
</feature>